<keyword evidence="3" id="KW-1185">Reference proteome</keyword>
<name>A0ABP9GNY1_9ACTN</name>
<feature type="region of interest" description="Disordered" evidence="1">
    <location>
        <begin position="1"/>
        <end position="43"/>
    </location>
</feature>
<dbReference type="EMBL" id="BAABIK010000021">
    <property type="protein sequence ID" value="GAA4949051.1"/>
    <property type="molecule type" value="Genomic_DNA"/>
</dbReference>
<accession>A0ABP9GNY1</accession>
<evidence type="ECO:0000313" key="3">
    <source>
        <dbReference type="Proteomes" id="UP001499993"/>
    </source>
</evidence>
<dbReference type="Proteomes" id="UP001499993">
    <property type="component" value="Unassembled WGS sequence"/>
</dbReference>
<gene>
    <name evidence="2" type="ORF">GCM10023224_36390</name>
</gene>
<reference evidence="3" key="1">
    <citation type="journal article" date="2019" name="Int. J. Syst. Evol. Microbiol.">
        <title>The Global Catalogue of Microorganisms (GCM) 10K type strain sequencing project: providing services to taxonomists for standard genome sequencing and annotation.</title>
        <authorList>
            <consortium name="The Broad Institute Genomics Platform"/>
            <consortium name="The Broad Institute Genome Sequencing Center for Infectious Disease"/>
            <person name="Wu L."/>
            <person name="Ma J."/>
        </authorList>
    </citation>
    <scope>NUCLEOTIDE SEQUENCE [LARGE SCALE GENOMIC DNA]</scope>
    <source>
        <strain evidence="3">JCM 18123</strain>
    </source>
</reference>
<protein>
    <submittedName>
        <fullName evidence="2">Uncharacterized protein</fullName>
    </submittedName>
</protein>
<organism evidence="2 3">
    <name type="scientific">Streptomonospora halophila</name>
    <dbReference type="NCBI Taxonomy" id="427369"/>
    <lineage>
        <taxon>Bacteria</taxon>
        <taxon>Bacillati</taxon>
        <taxon>Actinomycetota</taxon>
        <taxon>Actinomycetes</taxon>
        <taxon>Streptosporangiales</taxon>
        <taxon>Nocardiopsidaceae</taxon>
        <taxon>Streptomonospora</taxon>
    </lineage>
</organism>
<evidence type="ECO:0000313" key="2">
    <source>
        <dbReference type="EMBL" id="GAA4949051.1"/>
    </source>
</evidence>
<feature type="compositionally biased region" description="Low complexity" evidence="1">
    <location>
        <begin position="26"/>
        <end position="38"/>
    </location>
</feature>
<evidence type="ECO:0000256" key="1">
    <source>
        <dbReference type="SAM" id="MobiDB-lite"/>
    </source>
</evidence>
<proteinExistence type="predicted"/>
<sequence length="67" mass="6632">MAGPPSPYRGDLRSRGSLLSPCPVPGAANTAGGDASAAHSGRGTEPAALAGVACVYRTAAVRRARAR</sequence>
<comment type="caution">
    <text evidence="2">The sequence shown here is derived from an EMBL/GenBank/DDBJ whole genome shotgun (WGS) entry which is preliminary data.</text>
</comment>